<dbReference type="NCBIfam" id="TIGR01510">
    <property type="entry name" value="coaD_prev_kdtB"/>
    <property type="match status" value="1"/>
</dbReference>
<comment type="pathway">
    <text evidence="9">Cofactor biosynthesis; coenzyme A biosynthesis; CoA from (R)-pantothenate: step 4/5.</text>
</comment>
<accession>A0A6J4HHR8</accession>
<feature type="binding site" evidence="9">
    <location>
        <begin position="133"/>
        <end position="139"/>
    </location>
    <ligand>
        <name>ATP</name>
        <dbReference type="ChEBI" id="CHEBI:30616"/>
    </ligand>
</feature>
<dbReference type="AlphaFoldDB" id="A0A6J4HHR8"/>
<dbReference type="InterPro" id="IPR014729">
    <property type="entry name" value="Rossmann-like_a/b/a_fold"/>
</dbReference>
<evidence type="ECO:0000256" key="5">
    <source>
        <dbReference type="ARBA" id="ARBA00022840"/>
    </source>
</evidence>
<keyword evidence="2 9" id="KW-0808">Transferase</keyword>
<dbReference type="CDD" id="cd02163">
    <property type="entry name" value="PPAT"/>
    <property type="match status" value="1"/>
</dbReference>
<dbReference type="GO" id="GO:0005737">
    <property type="term" value="C:cytoplasm"/>
    <property type="evidence" value="ECO:0007669"/>
    <property type="project" value="UniProtKB-SubCell"/>
</dbReference>
<evidence type="ECO:0000256" key="2">
    <source>
        <dbReference type="ARBA" id="ARBA00022679"/>
    </source>
</evidence>
<keyword evidence="7 9" id="KW-0173">Coenzyme A biosynthesis</keyword>
<feature type="binding site" evidence="9">
    <location>
        <position position="27"/>
    </location>
    <ligand>
        <name>ATP</name>
        <dbReference type="ChEBI" id="CHEBI:30616"/>
    </ligand>
</feature>
<reference evidence="11" key="1">
    <citation type="submission" date="2020-02" db="EMBL/GenBank/DDBJ databases">
        <authorList>
            <person name="Meier V. D."/>
        </authorList>
    </citation>
    <scope>NUCLEOTIDE SEQUENCE</scope>
    <source>
        <strain evidence="11">AVDCRST_MAG26</strain>
    </source>
</reference>
<feature type="binding site" evidence="9">
    <location>
        <position position="97"/>
    </location>
    <ligand>
        <name>substrate</name>
    </ligand>
</feature>
<comment type="subcellular location">
    <subcellularLocation>
        <location evidence="9">Cytoplasm</location>
    </subcellularLocation>
</comment>
<evidence type="ECO:0000259" key="10">
    <source>
        <dbReference type="Pfam" id="PF01467"/>
    </source>
</evidence>
<evidence type="ECO:0000256" key="1">
    <source>
        <dbReference type="ARBA" id="ARBA00022490"/>
    </source>
</evidence>
<dbReference type="PANTHER" id="PTHR21342:SF1">
    <property type="entry name" value="PHOSPHOPANTETHEINE ADENYLYLTRANSFERASE"/>
    <property type="match status" value="1"/>
</dbReference>
<evidence type="ECO:0000256" key="4">
    <source>
        <dbReference type="ARBA" id="ARBA00022741"/>
    </source>
</evidence>
<feature type="domain" description="Cytidyltransferase-like" evidence="10">
    <location>
        <begin position="15"/>
        <end position="143"/>
    </location>
</feature>
<proteinExistence type="inferred from homology"/>
<keyword evidence="6 9" id="KW-0460">Magnesium</keyword>
<dbReference type="UniPathway" id="UPA00241">
    <property type="reaction ID" value="UER00355"/>
</dbReference>
<evidence type="ECO:0000256" key="3">
    <source>
        <dbReference type="ARBA" id="ARBA00022695"/>
    </source>
</evidence>
<evidence type="ECO:0000256" key="8">
    <source>
        <dbReference type="ARBA" id="ARBA00029346"/>
    </source>
</evidence>
<dbReference type="GO" id="GO:0015937">
    <property type="term" value="P:coenzyme A biosynthetic process"/>
    <property type="evidence" value="ECO:0007669"/>
    <property type="project" value="UniProtKB-UniRule"/>
</dbReference>
<keyword evidence="4 9" id="KW-0547">Nucleotide-binding</keyword>
<feature type="site" description="Transition state stabilizer" evidence="9">
    <location>
        <position position="27"/>
    </location>
</feature>
<comment type="cofactor">
    <cofactor evidence="9">
        <name>Mg(2+)</name>
        <dbReference type="ChEBI" id="CHEBI:18420"/>
    </cofactor>
</comment>
<comment type="similarity">
    <text evidence="9">Belongs to the bacterial CoaD family.</text>
</comment>
<feature type="binding site" evidence="9">
    <location>
        <begin position="19"/>
        <end position="20"/>
    </location>
    <ligand>
        <name>ATP</name>
        <dbReference type="ChEBI" id="CHEBI:30616"/>
    </ligand>
</feature>
<feature type="binding site" evidence="9">
    <location>
        <position position="108"/>
    </location>
    <ligand>
        <name>ATP</name>
        <dbReference type="ChEBI" id="CHEBI:30616"/>
    </ligand>
</feature>
<dbReference type="GO" id="GO:0005524">
    <property type="term" value="F:ATP binding"/>
    <property type="evidence" value="ECO:0007669"/>
    <property type="project" value="UniProtKB-KW"/>
</dbReference>
<feature type="binding site" evidence="9">
    <location>
        <position position="51"/>
    </location>
    <ligand>
        <name>substrate</name>
    </ligand>
</feature>
<dbReference type="EC" id="2.7.7.3" evidence="9"/>
<keyword evidence="5 9" id="KW-0067">ATP-binding</keyword>
<evidence type="ECO:0000256" key="6">
    <source>
        <dbReference type="ARBA" id="ARBA00022842"/>
    </source>
</evidence>
<dbReference type="HAMAP" id="MF_00151">
    <property type="entry name" value="PPAT_bact"/>
    <property type="match status" value="1"/>
</dbReference>
<dbReference type="Gene3D" id="3.40.50.620">
    <property type="entry name" value="HUPs"/>
    <property type="match status" value="1"/>
</dbReference>
<evidence type="ECO:0000313" key="11">
    <source>
        <dbReference type="EMBL" id="CAA9223955.1"/>
    </source>
</evidence>
<keyword evidence="1 9" id="KW-0963">Cytoplasm</keyword>
<feature type="binding site" evidence="9">
    <location>
        <position position="83"/>
    </location>
    <ligand>
        <name>substrate</name>
    </ligand>
</feature>
<comment type="function">
    <text evidence="9">Reversibly transfers an adenylyl group from ATP to 4'-phosphopantetheine, yielding dephospho-CoA (dPCoA) and pyrophosphate.</text>
</comment>
<sequence>MRERRLTRASPSLAIYPASFDPITLGHLDVATRAAALFDTLILAVYDRPLKSLLFSTEERVALVRQAVGDLANVRVDTYAQLTVEYARSRGADVIVRGLRTVGDFEREFSMAQLNRGMESEVDTIFLMASQRFSYVSSSAVKEIAALGGPLSELVPAHVEQALRRVYRSRSGE</sequence>
<feature type="binding site" evidence="9">
    <location>
        <begin position="98"/>
        <end position="100"/>
    </location>
    <ligand>
        <name>ATP</name>
        <dbReference type="ChEBI" id="CHEBI:30616"/>
    </ligand>
</feature>
<protein>
    <recommendedName>
        <fullName evidence="9">Phosphopantetheine adenylyltransferase</fullName>
        <ecNumber evidence="9">2.7.7.3</ecNumber>
    </recommendedName>
    <alternativeName>
        <fullName evidence="9">Dephospho-CoA pyrophosphorylase</fullName>
    </alternativeName>
    <alternativeName>
        <fullName evidence="9">Pantetheine-phosphate adenylyltransferase</fullName>
        <shortName evidence="9">PPAT</shortName>
    </alternativeName>
</protein>
<feature type="binding site" evidence="9">
    <location>
        <position position="19"/>
    </location>
    <ligand>
        <name>substrate</name>
    </ligand>
</feature>
<evidence type="ECO:0000256" key="9">
    <source>
        <dbReference type="HAMAP-Rule" id="MF_00151"/>
    </source>
</evidence>
<dbReference type="InterPro" id="IPR001980">
    <property type="entry name" value="PPAT"/>
</dbReference>
<keyword evidence="3 9" id="KW-0548">Nucleotidyltransferase</keyword>
<evidence type="ECO:0000256" key="7">
    <source>
        <dbReference type="ARBA" id="ARBA00022993"/>
    </source>
</evidence>
<dbReference type="Pfam" id="PF01467">
    <property type="entry name" value="CTP_transf_like"/>
    <property type="match status" value="1"/>
</dbReference>
<gene>
    <name evidence="9" type="primary">coaD</name>
    <name evidence="11" type="ORF">AVDCRST_MAG26-653</name>
</gene>
<dbReference type="NCBIfam" id="TIGR00125">
    <property type="entry name" value="cyt_tran_rel"/>
    <property type="match status" value="1"/>
</dbReference>
<organism evidence="11">
    <name type="scientific">uncultured Chloroflexia bacterium</name>
    <dbReference type="NCBI Taxonomy" id="1672391"/>
    <lineage>
        <taxon>Bacteria</taxon>
        <taxon>Bacillati</taxon>
        <taxon>Chloroflexota</taxon>
        <taxon>Chloroflexia</taxon>
        <taxon>environmental samples</taxon>
    </lineage>
</organism>
<comment type="catalytic activity">
    <reaction evidence="8 9">
        <text>(R)-4'-phosphopantetheine + ATP + H(+) = 3'-dephospho-CoA + diphosphate</text>
        <dbReference type="Rhea" id="RHEA:19801"/>
        <dbReference type="ChEBI" id="CHEBI:15378"/>
        <dbReference type="ChEBI" id="CHEBI:30616"/>
        <dbReference type="ChEBI" id="CHEBI:33019"/>
        <dbReference type="ChEBI" id="CHEBI:57328"/>
        <dbReference type="ChEBI" id="CHEBI:61723"/>
        <dbReference type="EC" id="2.7.7.3"/>
    </reaction>
</comment>
<dbReference type="PRINTS" id="PR01020">
    <property type="entry name" value="LPSBIOSNTHSS"/>
</dbReference>
<name>A0A6J4HHR8_9CHLR</name>
<dbReference type="PANTHER" id="PTHR21342">
    <property type="entry name" value="PHOSPHOPANTETHEINE ADENYLYLTRANSFERASE"/>
    <property type="match status" value="1"/>
</dbReference>
<dbReference type="EMBL" id="CADCTK010000166">
    <property type="protein sequence ID" value="CAA9223955.1"/>
    <property type="molecule type" value="Genomic_DNA"/>
</dbReference>
<dbReference type="SUPFAM" id="SSF52374">
    <property type="entry name" value="Nucleotidylyl transferase"/>
    <property type="match status" value="1"/>
</dbReference>
<comment type="subunit">
    <text evidence="9">Homohexamer.</text>
</comment>
<dbReference type="GO" id="GO:0004595">
    <property type="term" value="F:pantetheine-phosphate adenylyltransferase activity"/>
    <property type="evidence" value="ECO:0007669"/>
    <property type="project" value="UniProtKB-UniRule"/>
</dbReference>
<dbReference type="InterPro" id="IPR004821">
    <property type="entry name" value="Cyt_trans-like"/>
</dbReference>